<organism evidence="1 2">
    <name type="scientific">Parabacteroides johnsonii DSM 18315</name>
    <dbReference type="NCBI Taxonomy" id="537006"/>
    <lineage>
        <taxon>Bacteria</taxon>
        <taxon>Pseudomonadati</taxon>
        <taxon>Bacteroidota</taxon>
        <taxon>Bacteroidia</taxon>
        <taxon>Bacteroidales</taxon>
        <taxon>Tannerellaceae</taxon>
        <taxon>Parabacteroides</taxon>
    </lineage>
</organism>
<dbReference type="EMBL" id="ABYH01000379">
    <property type="protein sequence ID" value="EEC94946.1"/>
    <property type="molecule type" value="Genomic_DNA"/>
</dbReference>
<gene>
    <name evidence="1" type="ORF">PRABACTJOHN_03681</name>
</gene>
<protein>
    <submittedName>
        <fullName evidence="1">Uncharacterized protein</fullName>
    </submittedName>
</protein>
<dbReference type="STRING" id="537006.PRABACTJOHN_03681"/>
<proteinExistence type="predicted"/>
<reference evidence="1 2" key="2">
    <citation type="submission" date="2008-10" db="EMBL/GenBank/DDBJ databases">
        <authorList>
            <person name="Fulton L."/>
            <person name="Clifton S."/>
            <person name="Fulton B."/>
            <person name="Xu J."/>
            <person name="Minx P."/>
            <person name="Pepin K.H."/>
            <person name="Johnson M."/>
            <person name="Bhonagiri V."/>
            <person name="Nash W.E."/>
            <person name="Mardis E.R."/>
            <person name="Wilson R.K."/>
        </authorList>
    </citation>
    <scope>NUCLEOTIDE SEQUENCE [LARGE SCALE GENOMIC DNA]</scope>
    <source>
        <strain evidence="1 2">DSM 18315</strain>
    </source>
</reference>
<evidence type="ECO:0000313" key="2">
    <source>
        <dbReference type="Proteomes" id="UP000005510"/>
    </source>
</evidence>
<name>B7BF52_9BACT</name>
<dbReference type="AlphaFoldDB" id="B7BF52"/>
<evidence type="ECO:0000313" key="1">
    <source>
        <dbReference type="EMBL" id="EEC94946.1"/>
    </source>
</evidence>
<sequence>MNFLQILPSAKSNWQEKPSYEALSTAVYCTVKPPYGSDRERNRKEGNKNNGTMTTVEQITAVATGLGWQVSTNRHENVVAFDFQRYTDKGQDFNVCIEMKDDDFDNFLHELEQYYESFDPDYEAYLWIGSDGHGKNGAPYHIKDIVSDMEEAEKTIEKLYETLKTIE</sequence>
<accession>B7BF52</accession>
<dbReference type="Proteomes" id="UP000005510">
    <property type="component" value="Unassembled WGS sequence"/>
</dbReference>
<reference evidence="1 2" key="1">
    <citation type="submission" date="2008-10" db="EMBL/GenBank/DDBJ databases">
        <title>Draft genome sequence of Parabacteroides johnsonii (DSM 18315).</title>
        <authorList>
            <person name="Sudarsanam P."/>
            <person name="Ley R."/>
            <person name="Guruge J."/>
            <person name="Turnbaugh P.J."/>
            <person name="Mahowald M."/>
            <person name="Liep D."/>
            <person name="Gordon J."/>
        </authorList>
    </citation>
    <scope>NUCLEOTIDE SEQUENCE [LARGE SCALE GENOMIC DNA]</scope>
    <source>
        <strain evidence="1 2">DSM 18315</strain>
    </source>
</reference>
<dbReference type="HOGENOM" id="CLU_135610_0_0_10"/>
<comment type="caution">
    <text evidence="1">The sequence shown here is derived from an EMBL/GenBank/DDBJ whole genome shotgun (WGS) entry which is preliminary data.</text>
</comment>